<evidence type="ECO:0000313" key="5">
    <source>
        <dbReference type="Proteomes" id="UP000008363"/>
    </source>
</evidence>
<name>K6WAG3_9ACTN</name>
<reference evidence="4" key="1">
    <citation type="submission" date="2012-08" db="EMBL/GenBank/DDBJ databases">
        <title>Whole genome shotgun sequence of Gordonia rhizosphera NBRC 16068.</title>
        <authorList>
            <person name="Takarada H."/>
            <person name="Isaki S."/>
            <person name="Hosoyama A."/>
            <person name="Tsuchikane K."/>
            <person name="Katsumata H."/>
            <person name="Baba S."/>
            <person name="Ohji S."/>
            <person name="Yamazaki S."/>
            <person name="Fujita N."/>
        </authorList>
    </citation>
    <scope>NUCLEOTIDE SEQUENCE [LARGE SCALE GENOMIC DNA]</scope>
    <source>
        <strain evidence="4">NBRC 16068</strain>
    </source>
</reference>
<organism evidence="4 5">
    <name type="scientific">Gordonia rhizosphera NBRC 16068</name>
    <dbReference type="NCBI Taxonomy" id="1108045"/>
    <lineage>
        <taxon>Bacteria</taxon>
        <taxon>Bacillati</taxon>
        <taxon>Actinomycetota</taxon>
        <taxon>Actinomycetes</taxon>
        <taxon>Mycobacteriales</taxon>
        <taxon>Gordoniaceae</taxon>
        <taxon>Gordonia</taxon>
    </lineage>
</organism>
<dbReference type="InterPro" id="IPR004378">
    <property type="entry name" value="F420H2_quin_Rdtase"/>
</dbReference>
<evidence type="ECO:0000313" key="4">
    <source>
        <dbReference type="EMBL" id="GAB89192.1"/>
    </source>
</evidence>
<dbReference type="Pfam" id="PF01814">
    <property type="entry name" value="Hemerythrin"/>
    <property type="match status" value="1"/>
</dbReference>
<dbReference type="PANTHER" id="PTHR39428:SF3">
    <property type="entry name" value="DEAZAFLAVIN-DEPENDENT NITROREDUCTASE"/>
    <property type="match status" value="1"/>
</dbReference>
<comment type="caution">
    <text evidence="4">The sequence shown here is derived from an EMBL/GenBank/DDBJ whole genome shotgun (WGS) entry which is preliminary data.</text>
</comment>
<dbReference type="GO" id="GO:0070967">
    <property type="term" value="F:coenzyme F420 binding"/>
    <property type="evidence" value="ECO:0007669"/>
    <property type="project" value="TreeGrafter"/>
</dbReference>
<evidence type="ECO:0000256" key="2">
    <source>
        <dbReference type="ARBA" id="ARBA00049106"/>
    </source>
</evidence>
<feature type="domain" description="Hemerythrin-like" evidence="3">
    <location>
        <begin position="16"/>
        <end position="147"/>
    </location>
</feature>
<protein>
    <recommendedName>
        <fullName evidence="3">Hemerythrin-like domain-containing protein</fullName>
    </recommendedName>
</protein>
<dbReference type="GO" id="GO:0016491">
    <property type="term" value="F:oxidoreductase activity"/>
    <property type="evidence" value="ECO:0007669"/>
    <property type="project" value="InterPro"/>
</dbReference>
<dbReference type="SUPFAM" id="SSF50475">
    <property type="entry name" value="FMN-binding split barrel"/>
    <property type="match status" value="1"/>
</dbReference>
<dbReference type="InterPro" id="IPR012349">
    <property type="entry name" value="Split_barrel_FMN-bd"/>
</dbReference>
<dbReference type="PANTHER" id="PTHR39428">
    <property type="entry name" value="F420H(2)-DEPENDENT QUINONE REDUCTASE RV1261C"/>
    <property type="match status" value="1"/>
</dbReference>
<dbReference type="GO" id="GO:0005886">
    <property type="term" value="C:plasma membrane"/>
    <property type="evidence" value="ECO:0007669"/>
    <property type="project" value="TreeGrafter"/>
</dbReference>
<proteinExistence type="inferred from homology"/>
<dbReference type="Pfam" id="PF04075">
    <property type="entry name" value="F420H2_quin_red"/>
    <property type="match status" value="1"/>
</dbReference>
<comment type="catalytic activity">
    <reaction evidence="2">
        <text>oxidized coenzyme F420-(gamma-L-Glu)(n) + a quinol + H(+) = reduced coenzyme F420-(gamma-L-Glu)(n) + a quinone</text>
        <dbReference type="Rhea" id="RHEA:39663"/>
        <dbReference type="Rhea" id="RHEA-COMP:12939"/>
        <dbReference type="Rhea" id="RHEA-COMP:14378"/>
        <dbReference type="ChEBI" id="CHEBI:15378"/>
        <dbReference type="ChEBI" id="CHEBI:24646"/>
        <dbReference type="ChEBI" id="CHEBI:132124"/>
        <dbReference type="ChEBI" id="CHEBI:133980"/>
        <dbReference type="ChEBI" id="CHEBI:139511"/>
    </reaction>
</comment>
<accession>K6WAG3</accession>
<dbReference type="STRING" id="1108045.GORHZ_053_00450"/>
<evidence type="ECO:0000256" key="1">
    <source>
        <dbReference type="ARBA" id="ARBA00008710"/>
    </source>
</evidence>
<dbReference type="OrthoDB" id="5197650at2"/>
<dbReference type="RefSeq" id="WP_006331138.1">
    <property type="nucleotide sequence ID" value="NZ_BAHC01000053.1"/>
</dbReference>
<sequence>MVSVAETTHDTHPRTEQMAVIHRIFRTAFPEIADLVRRTPPTSPRRAEVVAGYLDFQLNGLHAHHTTEDRNIWPRLLERAAPTADVIERMERQHEAASEASDRVRELAARWRVTPTNGAELAAAIDQLTAILVEHLDDEEAHVVPLIREHITVEEWEKFGEDAFAKFTNAQKLIATGIMVEVATPEEASWFLDPLPLPIRIMWRLQGRRKYAAYIRRVRGARDHGLLLRRLGPSVNRLGTSLYRRSHGRVGGTAKGCPVMLVTVPGRRTGTPHTTPVAYFDYDGTYLVSGTAGGSVAEPQWFRNLRATGTAHVEIADREQDVKVDVLPRVDRDRIWRDVILPKAPSFVKYEQKAGRIIPVAVLTPAGDS</sequence>
<dbReference type="eggNOG" id="COG3945">
    <property type="taxonomic scope" value="Bacteria"/>
</dbReference>
<dbReference type="Gene3D" id="2.30.110.10">
    <property type="entry name" value="Electron Transport, Fmn-binding Protein, Chain A"/>
    <property type="match status" value="1"/>
</dbReference>
<keyword evidence="5" id="KW-1185">Reference proteome</keyword>
<dbReference type="NCBIfam" id="TIGR00026">
    <property type="entry name" value="hi_GC_TIGR00026"/>
    <property type="match status" value="1"/>
</dbReference>
<dbReference type="Gene3D" id="1.20.120.520">
    <property type="entry name" value="nmb1532 protein domain like"/>
    <property type="match status" value="1"/>
</dbReference>
<dbReference type="InterPro" id="IPR012312">
    <property type="entry name" value="Hemerythrin-like"/>
</dbReference>
<dbReference type="Proteomes" id="UP000008363">
    <property type="component" value="Unassembled WGS sequence"/>
</dbReference>
<gene>
    <name evidence="4" type="ORF">GORHZ_053_00450</name>
</gene>
<dbReference type="CDD" id="cd12108">
    <property type="entry name" value="Hr-like"/>
    <property type="match status" value="1"/>
</dbReference>
<evidence type="ECO:0000259" key="3">
    <source>
        <dbReference type="Pfam" id="PF01814"/>
    </source>
</evidence>
<dbReference type="AlphaFoldDB" id="K6WAG3"/>
<comment type="similarity">
    <text evidence="1">Belongs to the F420H(2)-dependent quinone reductase family.</text>
</comment>
<dbReference type="EMBL" id="BAHC01000053">
    <property type="protein sequence ID" value="GAB89192.1"/>
    <property type="molecule type" value="Genomic_DNA"/>
</dbReference>